<keyword evidence="3 9" id="KW-0479">Metal-binding</keyword>
<feature type="binding site" evidence="9">
    <location>
        <position position="485"/>
    </location>
    <ligand>
        <name>Zn(2+)</name>
        <dbReference type="ChEBI" id="CHEBI:29105"/>
        <note>catalytic</note>
    </ligand>
</feature>
<evidence type="ECO:0000313" key="12">
    <source>
        <dbReference type="Proteomes" id="UP000035681"/>
    </source>
</evidence>
<dbReference type="EC" id="3.4.24.-" evidence="10"/>
<feature type="binding site" evidence="9">
    <location>
        <position position="489"/>
    </location>
    <ligand>
        <name>Zn(2+)</name>
        <dbReference type="ChEBI" id="CHEBI:29105"/>
        <note>catalytic</note>
    </ligand>
</feature>
<dbReference type="InterPro" id="IPR001577">
    <property type="entry name" value="Peptidase_M8"/>
</dbReference>
<feature type="active site" evidence="8">
    <location>
        <position position="486"/>
    </location>
</feature>
<feature type="domain" description="Galectin" evidence="11">
    <location>
        <begin position="44"/>
        <end position="179"/>
    </location>
</feature>
<evidence type="ECO:0000259" key="11">
    <source>
        <dbReference type="PROSITE" id="PS51304"/>
    </source>
</evidence>
<dbReference type="Proteomes" id="UP000035681">
    <property type="component" value="Unplaced"/>
</dbReference>
<dbReference type="InterPro" id="IPR044156">
    <property type="entry name" value="Galectin-like"/>
</dbReference>
<dbReference type="AlphaFoldDB" id="A0AAF5DJQ8"/>
<evidence type="ECO:0000313" key="13">
    <source>
        <dbReference type="WBParaSite" id="TCONS_00012428.p1"/>
    </source>
</evidence>
<dbReference type="GO" id="GO:0007155">
    <property type="term" value="P:cell adhesion"/>
    <property type="evidence" value="ECO:0007669"/>
    <property type="project" value="InterPro"/>
</dbReference>
<dbReference type="InterPro" id="IPR013320">
    <property type="entry name" value="ConA-like_dom_sf"/>
</dbReference>
<dbReference type="SMART" id="SM00908">
    <property type="entry name" value="Gal-bind_lectin"/>
    <property type="match status" value="2"/>
</dbReference>
<name>A0AAF5DJQ8_STRER</name>
<comment type="similarity">
    <text evidence="1 10">Belongs to the peptidase M8 family.</text>
</comment>
<dbReference type="Gene3D" id="2.60.120.200">
    <property type="match status" value="2"/>
</dbReference>
<evidence type="ECO:0000256" key="8">
    <source>
        <dbReference type="PIRSR" id="PIRSR601577-1"/>
    </source>
</evidence>
<dbReference type="GO" id="GO:0006508">
    <property type="term" value="P:proteolysis"/>
    <property type="evidence" value="ECO:0007669"/>
    <property type="project" value="UniProtKB-KW"/>
</dbReference>
<dbReference type="InterPro" id="IPR001079">
    <property type="entry name" value="Galectin_CRD"/>
</dbReference>
<dbReference type="SUPFAM" id="SSF49899">
    <property type="entry name" value="Concanavalin A-like lectins/glucanases"/>
    <property type="match status" value="2"/>
</dbReference>
<dbReference type="PANTHER" id="PTHR11346:SF180">
    <property type="entry name" value="GALECTIN"/>
    <property type="match status" value="1"/>
</dbReference>
<dbReference type="GO" id="GO:0016020">
    <property type="term" value="C:membrane"/>
    <property type="evidence" value="ECO:0007669"/>
    <property type="project" value="InterPro"/>
</dbReference>
<dbReference type="Pfam" id="PF00337">
    <property type="entry name" value="Gal-bind_lectin"/>
    <property type="match status" value="2"/>
</dbReference>
<evidence type="ECO:0000256" key="9">
    <source>
        <dbReference type="PIRSR" id="PIRSR601577-2"/>
    </source>
</evidence>
<evidence type="ECO:0000256" key="3">
    <source>
        <dbReference type="ARBA" id="ARBA00022723"/>
    </source>
</evidence>
<evidence type="ECO:0000256" key="6">
    <source>
        <dbReference type="ARBA" id="ARBA00022833"/>
    </source>
</evidence>
<dbReference type="Pfam" id="PF01457">
    <property type="entry name" value="Peptidase_M8"/>
    <property type="match status" value="1"/>
</dbReference>
<dbReference type="GO" id="GO:0046872">
    <property type="term" value="F:metal ion binding"/>
    <property type="evidence" value="ECO:0007669"/>
    <property type="project" value="UniProtKB-KW"/>
</dbReference>
<dbReference type="PROSITE" id="PS51304">
    <property type="entry name" value="GALECTIN"/>
    <property type="match status" value="2"/>
</dbReference>
<feature type="chain" id="PRO_5041778968" description="Leishmanolysin-like peptidase" evidence="10">
    <location>
        <begin position="26"/>
        <end position="749"/>
    </location>
</feature>
<evidence type="ECO:0000256" key="7">
    <source>
        <dbReference type="ARBA" id="ARBA00023049"/>
    </source>
</evidence>
<dbReference type="SUPFAM" id="SSF55486">
    <property type="entry name" value="Metalloproteases ('zincins'), catalytic domain"/>
    <property type="match status" value="1"/>
</dbReference>
<dbReference type="WBParaSite" id="TCONS_00012428.p1">
    <property type="protein sequence ID" value="TCONS_00012428.p1"/>
    <property type="gene ID" value="XLOC_008064"/>
</dbReference>
<organism evidence="12 13">
    <name type="scientific">Strongyloides stercoralis</name>
    <name type="common">Threadworm</name>
    <dbReference type="NCBI Taxonomy" id="6248"/>
    <lineage>
        <taxon>Eukaryota</taxon>
        <taxon>Metazoa</taxon>
        <taxon>Ecdysozoa</taxon>
        <taxon>Nematoda</taxon>
        <taxon>Chromadorea</taxon>
        <taxon>Rhabditida</taxon>
        <taxon>Tylenchina</taxon>
        <taxon>Panagrolaimomorpha</taxon>
        <taxon>Strongyloidoidea</taxon>
        <taxon>Strongyloididae</taxon>
        <taxon>Strongyloides</taxon>
    </lineage>
</organism>
<evidence type="ECO:0000256" key="4">
    <source>
        <dbReference type="ARBA" id="ARBA00022734"/>
    </source>
</evidence>
<feature type="binding site" evidence="9">
    <location>
        <position position="559"/>
    </location>
    <ligand>
        <name>Zn(2+)</name>
        <dbReference type="ChEBI" id="CHEBI:29105"/>
        <note>catalytic</note>
    </ligand>
</feature>
<dbReference type="SMART" id="SM00276">
    <property type="entry name" value="GLECT"/>
    <property type="match status" value="2"/>
</dbReference>
<protein>
    <recommendedName>
        <fullName evidence="10">Leishmanolysin-like peptidase</fullName>
        <ecNumber evidence="10">3.4.24.-</ecNumber>
    </recommendedName>
</protein>
<evidence type="ECO:0000256" key="5">
    <source>
        <dbReference type="ARBA" id="ARBA00022801"/>
    </source>
</evidence>
<keyword evidence="7 9" id="KW-0482">Metalloprotease</keyword>
<dbReference type="GO" id="GO:0004222">
    <property type="term" value="F:metalloendopeptidase activity"/>
    <property type="evidence" value="ECO:0007669"/>
    <property type="project" value="UniProtKB-UniRule"/>
</dbReference>
<proteinExistence type="inferred from homology"/>
<reference evidence="13" key="1">
    <citation type="submission" date="2024-02" db="UniProtKB">
        <authorList>
            <consortium name="WormBaseParasite"/>
        </authorList>
    </citation>
    <scope>IDENTIFICATION</scope>
</reference>
<sequence length="749" mass="87363">CKQYKRDFIFVILLLNVSVFGTSDGNREKEYRKFIGERELPVPFKTKVTEPLKTGHTIHVIGTISEKPKRIDFNFHKGASDDADMPLHLSIRFDEGLFHSKIVYNIYENGNWSETEQRIANPFKANSEFDLRVRITDGEFKMYANRKEIGIFKQRTSIDGIDHVSIKGDLKSLSLFKYGGILFETPYTALANLTPGKRLDISAMPRGKRVDIDLLRKNGDIALQLSIRYGESAIVRNTRVGELWGEEDRTGKFPLNKNELFDLTIINESWSFQIFINGKRFGTFAHRGDVNDVKNLEITGDLLSMIIKIILIFKICISTTENSFKFESIKISILFKPSKNGNNLNDQLNRALGKAIIWIQNLLYVRIMEESFIITKKDYFNCIENKNISINYLISTLYKSEYETYKNFIKFNDTINLSHLNINFGILLEVNEGRCSSKSLEFAFAKVCHSEKLKKYSRPIIGKLVICKDSPSWKHIKVPEDVIKHEIMHALGFGIYINKKKEKTNFDIIQWKVGNNYDNNQTFIRYFMDFDSKAVKFAQKHFNCTRLKRIEADDKNQFHLNEYIFGNELMTPISSNSKNILTEISASIMEETYLGNISWYKFDMNKVAKESKKYWYGKDWGCDFIEKSCYEYIQNNINKPFPFCSEKDYMISYWKSGYVEVCYEKRNKQKNKMLLKCNIQSYIDEPGIKINIKKTPIINFYPNLQHYGIKSNAFGSTKIYRYCPMIKQIAENNEFFLRIDKEGSKITKC</sequence>
<comment type="cofactor">
    <cofactor evidence="9 10">
        <name>Zn(2+)</name>
        <dbReference type="ChEBI" id="CHEBI:29105"/>
    </cofactor>
    <text evidence="9 10">Binds 1 zinc ion per subunit.</text>
</comment>
<keyword evidence="2 10" id="KW-0645">Protease</keyword>
<feature type="signal peptide" evidence="10">
    <location>
        <begin position="1"/>
        <end position="25"/>
    </location>
</feature>
<dbReference type="GO" id="GO:0030246">
    <property type="term" value="F:carbohydrate binding"/>
    <property type="evidence" value="ECO:0007669"/>
    <property type="project" value="UniProtKB-KW"/>
</dbReference>
<keyword evidence="6 9" id="KW-0862">Zinc</keyword>
<keyword evidence="12" id="KW-1185">Reference proteome</keyword>
<keyword evidence="10" id="KW-0732">Signal</keyword>
<dbReference type="CDD" id="cd00070">
    <property type="entry name" value="GLECT"/>
    <property type="match status" value="2"/>
</dbReference>
<dbReference type="PANTHER" id="PTHR11346">
    <property type="entry name" value="GALECTIN"/>
    <property type="match status" value="1"/>
</dbReference>
<evidence type="ECO:0000256" key="2">
    <source>
        <dbReference type="ARBA" id="ARBA00022670"/>
    </source>
</evidence>
<keyword evidence="5 10" id="KW-0378">Hydrolase</keyword>
<accession>A0AAF5DJQ8</accession>
<evidence type="ECO:0000256" key="10">
    <source>
        <dbReference type="RuleBase" id="RU366077"/>
    </source>
</evidence>
<dbReference type="Gene3D" id="3.90.132.10">
    <property type="entry name" value="Leishmanolysin , domain 2"/>
    <property type="match status" value="1"/>
</dbReference>
<feature type="domain" description="Galectin" evidence="11">
    <location>
        <begin position="185"/>
        <end position="318"/>
    </location>
</feature>
<evidence type="ECO:0000256" key="1">
    <source>
        <dbReference type="ARBA" id="ARBA00005860"/>
    </source>
</evidence>
<keyword evidence="4" id="KW-0430">Lectin</keyword>